<dbReference type="InterPro" id="IPR015424">
    <property type="entry name" value="PyrdxlP-dep_Trfase"/>
</dbReference>
<keyword evidence="7" id="KW-1185">Reference proteome</keyword>
<dbReference type="CDD" id="cd00609">
    <property type="entry name" value="AAT_like"/>
    <property type="match status" value="1"/>
</dbReference>
<dbReference type="GO" id="GO:0030170">
    <property type="term" value="F:pyridoxal phosphate binding"/>
    <property type="evidence" value="ECO:0007669"/>
    <property type="project" value="InterPro"/>
</dbReference>
<dbReference type="EMBL" id="FTNM01000002">
    <property type="protein sequence ID" value="SIQ99186.1"/>
    <property type="molecule type" value="Genomic_DNA"/>
</dbReference>
<dbReference type="Pfam" id="PF00155">
    <property type="entry name" value="Aminotran_1_2"/>
    <property type="match status" value="1"/>
</dbReference>
<gene>
    <name evidence="6" type="ORF">SAMN05421545_2024</name>
</gene>
<dbReference type="RefSeq" id="WP_076421968.1">
    <property type="nucleotide sequence ID" value="NZ_FTNM01000002.1"/>
</dbReference>
<evidence type="ECO:0000256" key="2">
    <source>
        <dbReference type="ARBA" id="ARBA00022576"/>
    </source>
</evidence>
<dbReference type="PROSITE" id="PS00105">
    <property type="entry name" value="AA_TRANSFER_CLASS_1"/>
    <property type="match status" value="1"/>
</dbReference>
<proteinExistence type="inferred from homology"/>
<name>A0A1N6XA31_9BACT</name>
<dbReference type="GO" id="GO:0008483">
    <property type="term" value="F:transaminase activity"/>
    <property type="evidence" value="ECO:0007669"/>
    <property type="project" value="UniProtKB-KW"/>
</dbReference>
<keyword evidence="2 4" id="KW-0032">Aminotransferase</keyword>
<dbReference type="STRING" id="1077936.SAMN05421545_2024"/>
<dbReference type="EC" id="2.6.1.-" evidence="4"/>
<protein>
    <recommendedName>
        <fullName evidence="4">Aminotransferase</fullName>
        <ecNumber evidence="4">2.6.1.-</ecNumber>
    </recommendedName>
</protein>
<evidence type="ECO:0000313" key="7">
    <source>
        <dbReference type="Proteomes" id="UP000185924"/>
    </source>
</evidence>
<accession>A0A1N6XA31</accession>
<dbReference type="InterPro" id="IPR015421">
    <property type="entry name" value="PyrdxlP-dep_Trfase_major"/>
</dbReference>
<dbReference type="InterPro" id="IPR050881">
    <property type="entry name" value="LL-DAP_aminotransferase"/>
</dbReference>
<dbReference type="PANTHER" id="PTHR42832:SF3">
    <property type="entry name" value="L-GLUTAMINE--4-(METHYLSULFANYL)-2-OXOBUTANOATE AMINOTRANSFERASE"/>
    <property type="match status" value="1"/>
</dbReference>
<keyword evidence="3 4" id="KW-0808">Transferase</keyword>
<dbReference type="SUPFAM" id="SSF53383">
    <property type="entry name" value="PLP-dependent transferases"/>
    <property type="match status" value="1"/>
</dbReference>
<dbReference type="InterPro" id="IPR004839">
    <property type="entry name" value="Aminotransferase_I/II_large"/>
</dbReference>
<reference evidence="7" key="1">
    <citation type="submission" date="2017-01" db="EMBL/GenBank/DDBJ databases">
        <authorList>
            <person name="Varghese N."/>
            <person name="Submissions S."/>
        </authorList>
    </citation>
    <scope>NUCLEOTIDE SEQUENCE [LARGE SCALE GENOMIC DNA]</scope>
    <source>
        <strain evidence="7">DM9</strain>
    </source>
</reference>
<dbReference type="AlphaFoldDB" id="A0A1N6XA31"/>
<evidence type="ECO:0000256" key="1">
    <source>
        <dbReference type="ARBA" id="ARBA00001933"/>
    </source>
</evidence>
<dbReference type="InterPro" id="IPR015422">
    <property type="entry name" value="PyrdxlP-dep_Trfase_small"/>
</dbReference>
<dbReference type="Gene3D" id="3.40.640.10">
    <property type="entry name" value="Type I PLP-dependent aspartate aminotransferase-like (Major domain)"/>
    <property type="match status" value="1"/>
</dbReference>
<dbReference type="Proteomes" id="UP000185924">
    <property type="component" value="Unassembled WGS sequence"/>
</dbReference>
<evidence type="ECO:0000313" key="6">
    <source>
        <dbReference type="EMBL" id="SIQ99186.1"/>
    </source>
</evidence>
<comment type="cofactor">
    <cofactor evidence="1 4">
        <name>pyridoxal 5'-phosphate</name>
        <dbReference type="ChEBI" id="CHEBI:597326"/>
    </cofactor>
</comment>
<dbReference type="InterPro" id="IPR004838">
    <property type="entry name" value="NHTrfase_class1_PyrdxlP-BS"/>
</dbReference>
<dbReference type="PANTHER" id="PTHR42832">
    <property type="entry name" value="AMINO ACID AMINOTRANSFERASE"/>
    <property type="match status" value="1"/>
</dbReference>
<evidence type="ECO:0000256" key="3">
    <source>
        <dbReference type="ARBA" id="ARBA00022679"/>
    </source>
</evidence>
<evidence type="ECO:0000256" key="4">
    <source>
        <dbReference type="RuleBase" id="RU000481"/>
    </source>
</evidence>
<evidence type="ECO:0000259" key="5">
    <source>
        <dbReference type="Pfam" id="PF00155"/>
    </source>
</evidence>
<dbReference type="Gene3D" id="3.90.1150.10">
    <property type="entry name" value="Aspartate Aminotransferase, domain 1"/>
    <property type="match status" value="1"/>
</dbReference>
<comment type="similarity">
    <text evidence="4">Belongs to the class-I pyridoxal-phosphate-dependent aminotransferase family.</text>
</comment>
<sequence length="391" mass="43464">MVNIADRYGDVQEYYFSQKLREVAQLNAAGKNVINLGIGSPDMAPPRQAVEALCAAAHNGNAHGYQGYKGTPALRQAFSDWYATYYAVALDPETEVLPLMGSKEGITYISNAYLNAGDEVLVPNPGYPAYSAATKAAGGVVRHYNLREETGWLPNLEELQQQDLSRVKLMWANYPHMPTGAKASKAALAQLVDFAERHDILLCHDNPYSFILIDRPESILSVKGVTAHVLELNSLSKSHNMAGWRVGVLTGHPQHIANVLIAKSNVDSGMFLGIQQAAIEALKQPQAWFEELNTHYAERRKLVWQIMETLDCRYSTEQAGLFVWGRPPEEVNVEQLVDELLYEAGVFITPGFIFGTNGQRYIRVSLCADNGQLQRALERIKAFKNIKIKKS</sequence>
<organism evidence="6 7">
    <name type="scientific">Pontibacter lucknowensis</name>
    <dbReference type="NCBI Taxonomy" id="1077936"/>
    <lineage>
        <taxon>Bacteria</taxon>
        <taxon>Pseudomonadati</taxon>
        <taxon>Bacteroidota</taxon>
        <taxon>Cytophagia</taxon>
        <taxon>Cytophagales</taxon>
        <taxon>Hymenobacteraceae</taxon>
        <taxon>Pontibacter</taxon>
    </lineage>
</organism>
<feature type="domain" description="Aminotransferase class I/classII large" evidence="5">
    <location>
        <begin position="31"/>
        <end position="380"/>
    </location>
</feature>